<reference evidence="13" key="1">
    <citation type="submission" date="2023-01" db="EMBL/GenBank/DDBJ databases">
        <title>Metagenome sequencing of chrysophaentin producing Chrysophaeum taylorii.</title>
        <authorList>
            <person name="Davison J."/>
            <person name="Bewley C."/>
        </authorList>
    </citation>
    <scope>NUCLEOTIDE SEQUENCE</scope>
    <source>
        <strain evidence="13">NIES-1699</strain>
    </source>
</reference>
<feature type="region of interest" description="Disordered" evidence="10">
    <location>
        <begin position="1026"/>
        <end position="1057"/>
    </location>
</feature>
<dbReference type="GO" id="GO:0004674">
    <property type="term" value="F:protein serine/threonine kinase activity"/>
    <property type="evidence" value="ECO:0007669"/>
    <property type="project" value="UniProtKB-KW"/>
</dbReference>
<dbReference type="InterPro" id="IPR002048">
    <property type="entry name" value="EF_hand_dom"/>
</dbReference>
<dbReference type="PROSITE" id="PS50011">
    <property type="entry name" value="PROTEIN_KINASE_DOM"/>
    <property type="match status" value="1"/>
</dbReference>
<accession>A0AAD7XPS2</accession>
<dbReference type="InterPro" id="IPR027417">
    <property type="entry name" value="P-loop_NTPase"/>
</dbReference>
<dbReference type="CDD" id="cd00051">
    <property type="entry name" value="EFh"/>
    <property type="match status" value="1"/>
</dbReference>
<dbReference type="GO" id="GO:0005509">
    <property type="term" value="F:calcium ion binding"/>
    <property type="evidence" value="ECO:0007669"/>
    <property type="project" value="InterPro"/>
</dbReference>
<keyword evidence="6" id="KW-0106">Calcium</keyword>
<evidence type="ECO:0000256" key="8">
    <source>
        <dbReference type="ARBA" id="ARBA00024334"/>
    </source>
</evidence>
<evidence type="ECO:0000256" key="3">
    <source>
        <dbReference type="ARBA" id="ARBA00022679"/>
    </source>
</evidence>
<evidence type="ECO:0008006" key="15">
    <source>
        <dbReference type="Google" id="ProtNLM"/>
    </source>
</evidence>
<dbReference type="GO" id="GO:0016020">
    <property type="term" value="C:membrane"/>
    <property type="evidence" value="ECO:0007669"/>
    <property type="project" value="InterPro"/>
</dbReference>
<dbReference type="SUPFAM" id="SSF56112">
    <property type="entry name" value="Protein kinase-like (PK-like)"/>
    <property type="match status" value="1"/>
</dbReference>
<dbReference type="InterPro" id="IPR018247">
    <property type="entry name" value="EF_Hand_1_Ca_BS"/>
</dbReference>
<evidence type="ECO:0000313" key="13">
    <source>
        <dbReference type="EMBL" id="KAJ8604062.1"/>
    </source>
</evidence>
<dbReference type="SUPFAM" id="SSF47473">
    <property type="entry name" value="EF-hand"/>
    <property type="match status" value="1"/>
</dbReference>
<evidence type="ECO:0000256" key="10">
    <source>
        <dbReference type="SAM" id="MobiDB-lite"/>
    </source>
</evidence>
<protein>
    <recommendedName>
        <fullName evidence="15">Calmodulin</fullName>
    </recommendedName>
</protein>
<dbReference type="SMART" id="SM00220">
    <property type="entry name" value="S_TKc"/>
    <property type="match status" value="1"/>
</dbReference>
<evidence type="ECO:0000256" key="4">
    <source>
        <dbReference type="ARBA" id="ARBA00022741"/>
    </source>
</evidence>
<keyword evidence="14" id="KW-1185">Reference proteome</keyword>
<dbReference type="Gene3D" id="1.10.510.10">
    <property type="entry name" value="Transferase(Phosphotransferase) domain 1"/>
    <property type="match status" value="2"/>
</dbReference>
<dbReference type="Pfam" id="PF00069">
    <property type="entry name" value="Pkinase"/>
    <property type="match status" value="2"/>
</dbReference>
<dbReference type="EMBL" id="JAQMWT010000340">
    <property type="protein sequence ID" value="KAJ8604062.1"/>
    <property type="molecule type" value="Genomic_DNA"/>
</dbReference>
<feature type="region of interest" description="Disordered" evidence="10">
    <location>
        <begin position="207"/>
        <end position="255"/>
    </location>
</feature>
<dbReference type="PROSITE" id="PS50222">
    <property type="entry name" value="EF_HAND_2"/>
    <property type="match status" value="1"/>
</dbReference>
<feature type="compositionally biased region" description="Acidic residues" evidence="10">
    <location>
        <begin position="241"/>
        <end position="251"/>
    </location>
</feature>
<dbReference type="GO" id="GO:0008146">
    <property type="term" value="F:sulfotransferase activity"/>
    <property type="evidence" value="ECO:0007669"/>
    <property type="project" value="InterPro"/>
</dbReference>
<keyword evidence="7 9" id="KW-0067">ATP-binding</keyword>
<evidence type="ECO:0000313" key="14">
    <source>
        <dbReference type="Proteomes" id="UP001230188"/>
    </source>
</evidence>
<dbReference type="Proteomes" id="UP001230188">
    <property type="component" value="Unassembled WGS sequence"/>
</dbReference>
<keyword evidence="2" id="KW-0723">Serine/threonine-protein kinase</keyword>
<organism evidence="13 14">
    <name type="scientific">Chrysophaeum taylorii</name>
    <dbReference type="NCBI Taxonomy" id="2483200"/>
    <lineage>
        <taxon>Eukaryota</taxon>
        <taxon>Sar</taxon>
        <taxon>Stramenopiles</taxon>
        <taxon>Ochrophyta</taxon>
        <taxon>Pelagophyceae</taxon>
        <taxon>Pelagomonadales</taxon>
        <taxon>Pelagomonadaceae</taxon>
        <taxon>Chrysophaeum</taxon>
    </lineage>
</organism>
<dbReference type="InterPro" id="IPR000719">
    <property type="entry name" value="Prot_kinase_dom"/>
</dbReference>
<dbReference type="InterPro" id="IPR050205">
    <property type="entry name" value="CDPK_Ser/Thr_kinases"/>
</dbReference>
<keyword evidence="5" id="KW-0418">Kinase</keyword>
<dbReference type="InterPro" id="IPR017441">
    <property type="entry name" value="Protein_kinase_ATP_BS"/>
</dbReference>
<evidence type="ECO:0000256" key="7">
    <source>
        <dbReference type="ARBA" id="ARBA00022840"/>
    </source>
</evidence>
<dbReference type="InterPro" id="IPR011009">
    <property type="entry name" value="Kinase-like_dom_sf"/>
</dbReference>
<feature type="domain" description="Protein kinase" evidence="11">
    <location>
        <begin position="452"/>
        <end position="824"/>
    </location>
</feature>
<dbReference type="PANTHER" id="PTHR24349">
    <property type="entry name" value="SERINE/THREONINE-PROTEIN KINASE"/>
    <property type="match status" value="1"/>
</dbReference>
<feature type="compositionally biased region" description="Acidic residues" evidence="10">
    <location>
        <begin position="1038"/>
        <end position="1057"/>
    </location>
</feature>
<comment type="similarity">
    <text evidence="8">Belongs to the protein kinase superfamily. Ser/Thr protein kinase family. CDPK subfamily.</text>
</comment>
<evidence type="ECO:0000259" key="11">
    <source>
        <dbReference type="PROSITE" id="PS50011"/>
    </source>
</evidence>
<dbReference type="SUPFAM" id="SSF52540">
    <property type="entry name" value="P-loop containing nucleoside triphosphate hydrolases"/>
    <property type="match status" value="1"/>
</dbReference>
<dbReference type="PROSITE" id="PS00018">
    <property type="entry name" value="EF_HAND_1"/>
    <property type="match status" value="1"/>
</dbReference>
<dbReference type="PROSITE" id="PS00107">
    <property type="entry name" value="PROTEIN_KINASE_ATP"/>
    <property type="match status" value="1"/>
</dbReference>
<dbReference type="Gene3D" id="3.40.50.300">
    <property type="entry name" value="P-loop containing nucleotide triphosphate hydrolases"/>
    <property type="match status" value="1"/>
</dbReference>
<keyword evidence="4 9" id="KW-0547">Nucleotide-binding</keyword>
<comment type="caution">
    <text evidence="13">The sequence shown here is derived from an EMBL/GenBank/DDBJ whole genome shotgun (WGS) entry which is preliminary data.</text>
</comment>
<dbReference type="InterPro" id="IPR011992">
    <property type="entry name" value="EF-hand-dom_pair"/>
</dbReference>
<keyword evidence="3" id="KW-0808">Transferase</keyword>
<evidence type="ECO:0000256" key="1">
    <source>
        <dbReference type="ARBA" id="ARBA00001946"/>
    </source>
</evidence>
<evidence type="ECO:0000259" key="12">
    <source>
        <dbReference type="PROSITE" id="PS50222"/>
    </source>
</evidence>
<evidence type="ECO:0000256" key="9">
    <source>
        <dbReference type="PROSITE-ProRule" id="PRU10141"/>
    </source>
</evidence>
<evidence type="ECO:0000256" key="5">
    <source>
        <dbReference type="ARBA" id="ARBA00022777"/>
    </source>
</evidence>
<feature type="binding site" evidence="9">
    <location>
        <position position="481"/>
    </location>
    <ligand>
        <name>ATP</name>
        <dbReference type="ChEBI" id="CHEBI:30616"/>
    </ligand>
</feature>
<feature type="compositionally biased region" description="Low complexity" evidence="10">
    <location>
        <begin position="231"/>
        <end position="240"/>
    </location>
</feature>
<dbReference type="InterPro" id="IPR005331">
    <property type="entry name" value="Sulfotransferase"/>
</dbReference>
<dbReference type="Gene3D" id="1.10.238.10">
    <property type="entry name" value="EF-hand"/>
    <property type="match status" value="1"/>
</dbReference>
<gene>
    <name evidence="13" type="ORF">CTAYLR_001747</name>
</gene>
<dbReference type="Pfam" id="PF03567">
    <property type="entry name" value="Sulfotransfer_2"/>
    <property type="match status" value="1"/>
</dbReference>
<feature type="domain" description="EF-hand" evidence="12">
    <location>
        <begin position="874"/>
        <end position="909"/>
    </location>
</feature>
<name>A0AAD7XPS2_9STRA</name>
<sequence length="1408" mass="154660">MEQDSPPRTVNPVLAMQGIVNFARSISSLPGEVLSLLERADEVLRGTSDAGGAARTRADAFALAECSVRCAFAEVEARCREAHQAEALVAEEEAATEDQQNQPRMSWLRSMVARTMSSGPAVPQVVVDKPRLDRLSSLLQTLLSRWPRDLRRFSAADRASALARVSSTDDAAGLANDHCALFVGACAAAVLDTALVLGAALGGPADAQANKKRKRWRGTKGSSDESEGNDEAAAAAAAVMQEEEEEEEEPVDSSRFRKLRISTKTEDVEERDAERALTAARAELATANAIVRDDPCRASRVYRGAVARLEILRCSTAAPSSNGRAVAGALRRASTRARSYGHVLENATVERAEASAWRRPPRRTTFEGLLVAKKDSGATQELFGEEEEEDDDYFFEQPSWSPACGRPRGEDCCSVAPCTHGGLSSPGDEDPLVLVLDTRSLAAPAALEDLYDLEEQPLGRGSYGVVRAATRRADGARFACKTVAISPDLGDAAMDRLHSEIAAMRKLDHPNICRLHDVFYARKKAHLVMDLCTGGELWHYVLQRGRHDGLDEATAARFSREMLSAVRYMHDSGVCHRDLKPQNWLFATPDPSAPLKLIDFGLAKHFCERRVAPARVSSSSSSSSSRILDDETPPPSGCCFVGEGVFPPRNSRRRYYEFGAPLAPEEDGTALDFDEDGGLPLSTKEPIACLPDEDEDDEEDERRVNEEVAVAAAERHRKLSRAYLSDCVGSFYFVAPEVLRGAHDARCDLWSLGVIVYMLLCGAPPFGGRTDREILARVARAKLAFPSRHFGHTSPDARLFVARLLDRDVDRRLTADRALREAWIVLHSQPLADPAAARRQRSPAILSAARNFAALDGLAKLGVSVVAARLPHDQTLDAFRRDFALFDEDGDGLLSLAEFFSALGGRTTKENDVRDDDDVAIEEAAALFDAADVKGDGRAIAFREFVAANLCGRLPLTDQRLRDAFDAIDFQAAGYLTPASLRNFVGLDRCVGRDDDDPSAALEARNDDDDPRLHWPDFLRLFPPHYRRHHIGDPPSPDPDDDDPDDDDDDDPDDDDDDDVACFVVAYLSTRSLDGSMSTTHMSFRQRAGDAYWVAVGMAQQWKSPSSSVGSSKVNVSAARACVPQSPRLLLHLKVPKAASTTIFDLLYDLGPENGFAINSRPLYVDDRRSGRSANEYATYLATLPKRTARTAHCPYLDFAAYGLPRPAYVALVRDPIARLVSHYNYIHWGPRSAWARFWKGQDPTAPAFDVCVSARIKKPTSRARAERGDCLYWANAQLSYFCGLSHRACRMLDITYAGTGEKALDLASAHLDRDFVAVGLVEDMPNSLRLFERVLPTFFKGALRKAAGLVSRAAKTTTTTTTIPSTKINNNTDEYLRTTVLRWEYVLYDTIAKTFRRHLDACGPAHR</sequence>
<evidence type="ECO:0000256" key="2">
    <source>
        <dbReference type="ARBA" id="ARBA00022527"/>
    </source>
</evidence>
<evidence type="ECO:0000256" key="6">
    <source>
        <dbReference type="ARBA" id="ARBA00022837"/>
    </source>
</evidence>
<comment type="cofactor">
    <cofactor evidence="1">
        <name>Mg(2+)</name>
        <dbReference type="ChEBI" id="CHEBI:18420"/>
    </cofactor>
</comment>
<dbReference type="GO" id="GO:0005524">
    <property type="term" value="F:ATP binding"/>
    <property type="evidence" value="ECO:0007669"/>
    <property type="project" value="UniProtKB-UniRule"/>
</dbReference>
<proteinExistence type="inferred from homology"/>